<keyword evidence="1" id="KW-1133">Transmembrane helix</keyword>
<dbReference type="SUPFAM" id="SSF55073">
    <property type="entry name" value="Nucleotide cyclase"/>
    <property type="match status" value="1"/>
</dbReference>
<accession>A0A517DZI1</accession>
<dbReference type="NCBIfam" id="TIGR00254">
    <property type="entry name" value="GGDEF"/>
    <property type="match status" value="1"/>
</dbReference>
<keyword evidence="1" id="KW-0472">Membrane</keyword>
<protein>
    <submittedName>
        <fullName evidence="3">GGDEF: diguanylate cyclase (GGDEF) domain protein</fullName>
    </submittedName>
</protein>
<evidence type="ECO:0000256" key="1">
    <source>
        <dbReference type="SAM" id="Phobius"/>
    </source>
</evidence>
<dbReference type="AlphaFoldDB" id="A0A517DZI1"/>
<dbReference type="EMBL" id="CP036259">
    <property type="protein sequence ID" value="QDR82763.1"/>
    <property type="molecule type" value="Genomic_DNA"/>
</dbReference>
<evidence type="ECO:0000259" key="2">
    <source>
        <dbReference type="PROSITE" id="PS50887"/>
    </source>
</evidence>
<dbReference type="SMART" id="SM00267">
    <property type="entry name" value="GGDEF"/>
    <property type="match status" value="1"/>
</dbReference>
<dbReference type="KEGG" id="sted:SPTER_41930"/>
<sequence>MSAINRVHTASEWGDSASQLQIITRRISSISAVFTMVAAVLNPGPHWAIIVMLSSAYAIYNIILSWRRRQPKLGEFAANLSLCAGLTLAGALYSNVLYHLLLMQMVLKVGRGRDRAMRTMAITLVYLTANIIRADFVAAAFLLEMVYNVMGFAVLSITALHMRKVMEMQMQHEGQIAELKRQNAHHYAMAHTDELTGLLNHRAYLEKTADLPQYVLLVIDIDHFKKLNDTYGHLFGDQVLTTVGNIIKIGIRNKDMAFRYGGEEFALVLPGTALELGLKIAERLRYQVANCNFFHNGESVKITISIGVSCKNPSADCQDAFREADSALYRAKKQGRNRCVVF</sequence>
<dbReference type="InterPro" id="IPR050469">
    <property type="entry name" value="Diguanylate_Cyclase"/>
</dbReference>
<feature type="transmembrane region" description="Helical" evidence="1">
    <location>
        <begin position="76"/>
        <end position="98"/>
    </location>
</feature>
<dbReference type="CDD" id="cd01949">
    <property type="entry name" value="GGDEF"/>
    <property type="match status" value="1"/>
</dbReference>
<dbReference type="InterPro" id="IPR043128">
    <property type="entry name" value="Rev_trsase/Diguanyl_cyclase"/>
</dbReference>
<dbReference type="PANTHER" id="PTHR45138:SF9">
    <property type="entry name" value="DIGUANYLATE CYCLASE DGCM-RELATED"/>
    <property type="match status" value="1"/>
</dbReference>
<dbReference type="Gene3D" id="3.30.70.270">
    <property type="match status" value="1"/>
</dbReference>
<dbReference type="Proteomes" id="UP000320776">
    <property type="component" value="Chromosome"/>
</dbReference>
<feature type="domain" description="GGDEF" evidence="2">
    <location>
        <begin position="212"/>
        <end position="342"/>
    </location>
</feature>
<dbReference type="PROSITE" id="PS50887">
    <property type="entry name" value="GGDEF"/>
    <property type="match status" value="1"/>
</dbReference>
<organism evidence="3 4">
    <name type="scientific">Sporomusa termitida</name>
    <dbReference type="NCBI Taxonomy" id="2377"/>
    <lineage>
        <taxon>Bacteria</taxon>
        <taxon>Bacillati</taxon>
        <taxon>Bacillota</taxon>
        <taxon>Negativicutes</taxon>
        <taxon>Selenomonadales</taxon>
        <taxon>Sporomusaceae</taxon>
        <taxon>Sporomusa</taxon>
    </lineage>
</organism>
<dbReference type="InterPro" id="IPR000160">
    <property type="entry name" value="GGDEF_dom"/>
</dbReference>
<dbReference type="Pfam" id="PF00990">
    <property type="entry name" value="GGDEF"/>
    <property type="match status" value="1"/>
</dbReference>
<keyword evidence="4" id="KW-1185">Reference proteome</keyword>
<dbReference type="GO" id="GO:0052621">
    <property type="term" value="F:diguanylate cyclase activity"/>
    <property type="evidence" value="ECO:0007669"/>
    <property type="project" value="TreeGrafter"/>
</dbReference>
<keyword evidence="1" id="KW-0812">Transmembrane</keyword>
<reference evidence="3 4" key="1">
    <citation type="submission" date="2019-02" db="EMBL/GenBank/DDBJ databases">
        <title>Closed genome of Sporomusa termitida DSM 4440.</title>
        <authorList>
            <person name="Poehlein A."/>
            <person name="Daniel R."/>
        </authorList>
    </citation>
    <scope>NUCLEOTIDE SEQUENCE [LARGE SCALE GENOMIC DNA]</scope>
    <source>
        <strain evidence="3 4">DSM 4440</strain>
    </source>
</reference>
<dbReference type="RefSeq" id="WP_170233349.1">
    <property type="nucleotide sequence ID" value="NZ_CP036259.1"/>
</dbReference>
<dbReference type="PANTHER" id="PTHR45138">
    <property type="entry name" value="REGULATORY COMPONENTS OF SENSORY TRANSDUCTION SYSTEM"/>
    <property type="match status" value="1"/>
</dbReference>
<proteinExistence type="predicted"/>
<name>A0A517DZI1_9FIRM</name>
<evidence type="ECO:0000313" key="3">
    <source>
        <dbReference type="EMBL" id="QDR82763.1"/>
    </source>
</evidence>
<evidence type="ECO:0000313" key="4">
    <source>
        <dbReference type="Proteomes" id="UP000320776"/>
    </source>
</evidence>
<gene>
    <name evidence="3" type="ORF">SPTER_41930</name>
</gene>
<dbReference type="FunFam" id="3.30.70.270:FF:000001">
    <property type="entry name" value="Diguanylate cyclase domain protein"/>
    <property type="match status" value="1"/>
</dbReference>
<feature type="transmembrane region" description="Helical" evidence="1">
    <location>
        <begin position="136"/>
        <end position="160"/>
    </location>
</feature>
<feature type="transmembrane region" description="Helical" evidence="1">
    <location>
        <begin position="47"/>
        <end position="64"/>
    </location>
</feature>
<dbReference type="InterPro" id="IPR029787">
    <property type="entry name" value="Nucleotide_cyclase"/>
</dbReference>